<evidence type="ECO:0000256" key="3">
    <source>
        <dbReference type="ARBA" id="ARBA00012552"/>
    </source>
</evidence>
<evidence type="ECO:0000313" key="14">
    <source>
        <dbReference type="EMBL" id="KPU78308.1"/>
    </source>
</evidence>
<dbReference type="GO" id="GO:0000184">
    <property type="term" value="P:nuclear-transcribed mRNA catabolic process, nonsense-mediated decay"/>
    <property type="evidence" value="ECO:0007669"/>
    <property type="project" value="EnsemblMetazoa"/>
</dbReference>
<dbReference type="GO" id="GO:0016887">
    <property type="term" value="F:ATP hydrolysis activity"/>
    <property type="evidence" value="ECO:0007669"/>
    <property type="project" value="EnsemblMetazoa"/>
</dbReference>
<dbReference type="GO" id="GO:0043025">
    <property type="term" value="C:neuronal cell body"/>
    <property type="evidence" value="ECO:0007669"/>
    <property type="project" value="EnsemblMetazoa"/>
</dbReference>
<evidence type="ECO:0000259" key="12">
    <source>
        <dbReference type="Pfam" id="PF13087"/>
    </source>
</evidence>
<evidence type="ECO:0000259" key="11">
    <source>
        <dbReference type="Pfam" id="PF13086"/>
    </source>
</evidence>
<feature type="domain" description="DNA2/NAM7 helicase helicase" evidence="11">
    <location>
        <begin position="785"/>
        <end position="877"/>
    </location>
</feature>
<dbReference type="SUPFAM" id="SSF52540">
    <property type="entry name" value="P-loop containing nucleoside triphosphate hydrolases"/>
    <property type="match status" value="1"/>
</dbReference>
<dbReference type="EC" id="3.6.4.13" evidence="3"/>
<comment type="subcellular location">
    <subcellularLocation>
        <location evidence="1">Cytoplasm</location>
    </subcellularLocation>
</comment>
<keyword evidence="4" id="KW-0963">Cytoplasm</keyword>
<evidence type="ECO:0000313" key="15">
    <source>
        <dbReference type="Proteomes" id="UP000007801"/>
    </source>
</evidence>
<dbReference type="PANTHER" id="PTHR45418">
    <property type="entry name" value="CANCER/TESTIS ANTIGEN 55"/>
    <property type="match status" value="1"/>
</dbReference>
<dbReference type="GO" id="GO:0007318">
    <property type="term" value="P:pole plasm protein localization"/>
    <property type="evidence" value="ECO:0007669"/>
    <property type="project" value="EnsemblMetazoa"/>
</dbReference>
<name>A0A0N8P0X1_DROAN</name>
<dbReference type="GO" id="GO:0030425">
    <property type="term" value="C:dendrite"/>
    <property type="evidence" value="ECO:0007669"/>
    <property type="project" value="EnsemblMetazoa"/>
</dbReference>
<evidence type="ECO:0000256" key="2">
    <source>
        <dbReference type="ARBA" id="ARBA00005601"/>
    </source>
</evidence>
<dbReference type="GO" id="GO:2000002">
    <property type="term" value="P:negative regulation of DNA damage checkpoint"/>
    <property type="evidence" value="ECO:0007669"/>
    <property type="project" value="EnsemblMetazoa"/>
</dbReference>
<evidence type="ECO:0000259" key="13">
    <source>
        <dbReference type="Pfam" id="PF21634"/>
    </source>
</evidence>
<dbReference type="AlphaFoldDB" id="A0A0N8P0X1"/>
<dbReference type="Proteomes" id="UP000007801">
    <property type="component" value="Unassembled WGS sequence"/>
</dbReference>
<feature type="region of interest" description="Disordered" evidence="10">
    <location>
        <begin position="1"/>
        <end position="52"/>
    </location>
</feature>
<dbReference type="InterPro" id="IPR047187">
    <property type="entry name" value="SF1_C_Upf1"/>
</dbReference>
<proteinExistence type="inferred from homology"/>
<dbReference type="InterPro" id="IPR041677">
    <property type="entry name" value="DNA2/NAM7_AAA_11"/>
</dbReference>
<feature type="domain" description="DNA2/NAM7 helicase helicase" evidence="11">
    <location>
        <begin position="914"/>
        <end position="988"/>
    </location>
</feature>
<evidence type="ECO:0000256" key="4">
    <source>
        <dbReference type="ARBA" id="ARBA00022490"/>
    </source>
</evidence>
<dbReference type="GO" id="GO:0032473">
    <property type="term" value="C:cytoplasmic side of mitochondrial outer membrane"/>
    <property type="evidence" value="ECO:0007669"/>
    <property type="project" value="EnsemblMetazoa"/>
</dbReference>
<dbReference type="GO" id="GO:0046843">
    <property type="term" value="P:dorsal appendage formation"/>
    <property type="evidence" value="ECO:0007669"/>
    <property type="project" value="EnsemblMetazoa"/>
</dbReference>
<sequence length="1268" mass="144941">MSIKEEASTSGISNSTDLEAGTEETLGKKSESGAESVESLIGSESGARAETAESHLKRLQNLRKELGYISETDWMYDSLDKKPQHGLFLDMDRQRDINRERLEAENNFLDQEIIQEDMKRNVQDGEAVQSDTKDQGGSDDEAEDGLEIDFSNLNIKNDKSCSSRKGVITRLNIDGGVIDHSLDFTTKAADGIYRELHVGSTVEYLTYRKTPKESEIVVKLIRIIEHVWEDVNDEKIKESVETLRNEKPTYFNTQLRNVMGIINKRLEAAIEVETEYGDETIELDKVELTFVPRQGDRVCLECNVQLDDDYVDKQGQILQVTRVFPARVEPSQKCIVERVFNDFSVLGTNFFVLKEDIPNGTELHLGDIVLVDLIECQYAKFVKRAIKLAMQEKNFGALKGQKMSSAEAVNDVQPVTITGSDRYITTELWERHRVTLKLKNNINRMLRLESVTITNPAESQLSVVEPTELTEIVNGGHIPIVLEVQTKFMGEAIERYTLNFERFKVTRCFTVIVCENEEEALAAEKRLIAADSLTAPGRTVGQRSRFYANQVWSHKLEVVPGECIATKRRFVAVRLGYFEVPEKLRLLYLTTERRMEMFEAIEQQYPCINEPLTIVNYIQRFSLFLHLEEIEYFISFRNYDRDRAHFQRDGEFLSLQIENLAERRPSLVVGDVVRAVNPWVETCSGDNKTFEGIIHKVLFNRVLLKFNASFQDKYNGEDYRLEFYFSRFGFRKQHYAISRIVTQLGEQFLFPKKIQKRIHPQLEVRMEGHDMYLFDSHIPWYNHSLNYIQKRAVYHILRGEAIDVPYVIFGPPGTGKTVTLVEAILQLVRNVPGARLMVGTPSNSSADLLTKRIIESNALPQGDFIRLVSQNQIEKDLIPPELMSYCATVDIGSMGTCSDNMMVTESGLKLRCQMKFMGRHKVTISTCTTLGNFLQMGFPAAHFTHVLIDEAGQCTEPETMIPNVLLVKGHCQTVLAGDPHQLQAIVINRYAGDRGFAKSFLERLLECGPYKKDMQRYPKTSGYNPIVLTKLLYNYRALPSIMNIYSKLFYDDELVSMVDEEDSREARQLAKLLKVFEPNVDMPKSHGTFFYGITGENMQENDSPSWYNPGEAREVFLMTIALYRCNVTPDQIGILTPYVKQVKTMRNMFMGTNVAMPKIGSVEEFQGQERDIMLISTVRSTESILRADYRLCLGFVRCNKRMNVAISRARSLMIIFGNPHLLSVDDCWRHLILFCANNNAYFGCELPAMIHDNDDDEESKKDTFGCVP</sequence>
<dbReference type="CDD" id="cd18808">
    <property type="entry name" value="SF1_C_Upf1"/>
    <property type="match status" value="1"/>
</dbReference>
<feature type="domain" description="Helicase MOV-10-like beta-barrel" evidence="13">
    <location>
        <begin position="639"/>
        <end position="723"/>
    </location>
</feature>
<dbReference type="GO" id="GO:0005524">
    <property type="term" value="F:ATP binding"/>
    <property type="evidence" value="ECO:0007669"/>
    <property type="project" value="UniProtKB-KW"/>
</dbReference>
<protein>
    <recommendedName>
        <fullName evidence="3">RNA helicase</fullName>
        <ecNumber evidence="3">3.6.4.13</ecNumber>
    </recommendedName>
</protein>
<evidence type="ECO:0000256" key="6">
    <source>
        <dbReference type="ARBA" id="ARBA00022801"/>
    </source>
</evidence>
<dbReference type="PANTHER" id="PTHR45418:SF1">
    <property type="entry name" value="CANCER_TESTIS ANTIGEN 55"/>
    <property type="match status" value="1"/>
</dbReference>
<comment type="catalytic activity">
    <reaction evidence="9">
        <text>ATP + H2O = ADP + phosphate + H(+)</text>
        <dbReference type="Rhea" id="RHEA:13065"/>
        <dbReference type="ChEBI" id="CHEBI:15377"/>
        <dbReference type="ChEBI" id="CHEBI:15378"/>
        <dbReference type="ChEBI" id="CHEBI:30616"/>
        <dbReference type="ChEBI" id="CHEBI:43474"/>
        <dbReference type="ChEBI" id="CHEBI:456216"/>
        <dbReference type="EC" id="3.6.4.13"/>
    </reaction>
</comment>
<dbReference type="Pfam" id="PF13086">
    <property type="entry name" value="AAA_11"/>
    <property type="match status" value="2"/>
</dbReference>
<dbReference type="InterPro" id="IPR041679">
    <property type="entry name" value="DNA2/NAM7-like_C"/>
</dbReference>
<keyword evidence="6" id="KW-0378">Hydrolase</keyword>
<dbReference type="Pfam" id="PF21634">
    <property type="entry name" value="MOV-10_beta-barrel"/>
    <property type="match status" value="1"/>
</dbReference>
<evidence type="ECO:0000256" key="7">
    <source>
        <dbReference type="ARBA" id="ARBA00022806"/>
    </source>
</evidence>
<dbReference type="Pfam" id="PF13087">
    <property type="entry name" value="AAA_12"/>
    <property type="match status" value="1"/>
</dbReference>
<dbReference type="GO" id="GO:0140965">
    <property type="term" value="P:secondary piRNA processing"/>
    <property type="evidence" value="ECO:0007669"/>
    <property type="project" value="EnsemblMetazoa"/>
</dbReference>
<dbReference type="GO" id="GO:0030424">
    <property type="term" value="C:axon"/>
    <property type="evidence" value="ECO:0007669"/>
    <property type="project" value="EnsemblMetazoa"/>
</dbReference>
<dbReference type="Gene3D" id="3.40.50.300">
    <property type="entry name" value="P-loop containing nucleotide triphosphate hydrolases"/>
    <property type="match status" value="2"/>
</dbReference>
<feature type="compositionally biased region" description="Polar residues" evidence="10">
    <location>
        <begin position="8"/>
        <end position="17"/>
    </location>
</feature>
<keyword evidence="15" id="KW-1185">Reference proteome</keyword>
<dbReference type="EMBL" id="CH902618">
    <property type="protein sequence ID" value="KPU78308.1"/>
    <property type="molecule type" value="Genomic_DNA"/>
</dbReference>
<keyword evidence="7" id="KW-0347">Helicase</keyword>
<dbReference type="GO" id="GO:0035194">
    <property type="term" value="P:regulatory ncRNA-mediated post-transcriptional gene silencing"/>
    <property type="evidence" value="ECO:0007669"/>
    <property type="project" value="EnsemblMetazoa"/>
</dbReference>
<dbReference type="STRING" id="7217.A0A0N8P0X1"/>
<evidence type="ECO:0000256" key="9">
    <source>
        <dbReference type="ARBA" id="ARBA00047984"/>
    </source>
</evidence>
<organism evidence="14 15">
    <name type="scientific">Drosophila ananassae</name>
    <name type="common">Fruit fly</name>
    <dbReference type="NCBI Taxonomy" id="7217"/>
    <lineage>
        <taxon>Eukaryota</taxon>
        <taxon>Metazoa</taxon>
        <taxon>Ecdysozoa</taxon>
        <taxon>Arthropoda</taxon>
        <taxon>Hexapoda</taxon>
        <taxon>Insecta</taxon>
        <taxon>Pterygota</taxon>
        <taxon>Neoptera</taxon>
        <taxon>Endopterygota</taxon>
        <taxon>Diptera</taxon>
        <taxon>Brachycera</taxon>
        <taxon>Muscomorpha</taxon>
        <taxon>Ephydroidea</taxon>
        <taxon>Drosophilidae</taxon>
        <taxon>Drosophila</taxon>
        <taxon>Sophophora</taxon>
    </lineage>
</organism>
<accession>A0A0N8P0X1</accession>
<feature type="region of interest" description="Disordered" evidence="10">
    <location>
        <begin position="119"/>
        <end position="144"/>
    </location>
</feature>
<dbReference type="FunCoup" id="A0A0N8P0X1">
    <property type="interactions" value="232"/>
</dbReference>
<dbReference type="GO" id="GO:0070922">
    <property type="term" value="P:RISC complex assembly"/>
    <property type="evidence" value="ECO:0007669"/>
    <property type="project" value="EnsemblMetazoa"/>
</dbReference>
<keyword evidence="8" id="KW-0067">ATP-binding</keyword>
<evidence type="ECO:0000256" key="8">
    <source>
        <dbReference type="ARBA" id="ARBA00022840"/>
    </source>
</evidence>
<comment type="similarity">
    <text evidence="2">Belongs to the DNA2/NAM7 helicase family. SDE3 subfamily.</text>
</comment>
<dbReference type="GO" id="GO:0043186">
    <property type="term" value="C:P granule"/>
    <property type="evidence" value="ECO:0007669"/>
    <property type="project" value="EnsemblMetazoa"/>
</dbReference>
<dbReference type="GO" id="GO:0031023">
    <property type="term" value="P:microtubule organizing center organization"/>
    <property type="evidence" value="ECO:0007669"/>
    <property type="project" value="EnsemblMetazoa"/>
</dbReference>
<evidence type="ECO:0000256" key="1">
    <source>
        <dbReference type="ARBA" id="ARBA00004496"/>
    </source>
</evidence>
<dbReference type="InterPro" id="IPR049080">
    <property type="entry name" value="MOV-10-like_beta-barrel"/>
</dbReference>
<evidence type="ECO:0000256" key="5">
    <source>
        <dbReference type="ARBA" id="ARBA00022741"/>
    </source>
</evidence>
<gene>
    <name evidence="14" type="primary">Dana\GF24211</name>
    <name evidence="14" type="synonym">dana_GLEANR_8952</name>
    <name evidence="14" type="ORF">GF24211</name>
</gene>
<evidence type="ECO:0000256" key="10">
    <source>
        <dbReference type="SAM" id="MobiDB-lite"/>
    </source>
</evidence>
<dbReference type="GO" id="GO:0007616">
    <property type="term" value="P:long-term memory"/>
    <property type="evidence" value="ECO:0007669"/>
    <property type="project" value="EnsemblMetazoa"/>
</dbReference>
<feature type="domain" description="DNA2/NAM7 helicase-like C-terminal" evidence="12">
    <location>
        <begin position="1025"/>
        <end position="1219"/>
    </location>
</feature>
<dbReference type="GO" id="GO:0031315">
    <property type="term" value="C:extrinsic component of mitochondrial outer membrane"/>
    <property type="evidence" value="ECO:0007669"/>
    <property type="project" value="EnsemblMetazoa"/>
</dbReference>
<dbReference type="GO" id="GO:0032574">
    <property type="term" value="F:5'-3' RNA helicase activity"/>
    <property type="evidence" value="ECO:0007669"/>
    <property type="project" value="EnsemblMetazoa"/>
</dbReference>
<dbReference type="InterPro" id="IPR027417">
    <property type="entry name" value="P-loop_NTPase"/>
</dbReference>
<dbReference type="InParanoid" id="A0A0N8P0X1"/>
<dbReference type="GO" id="GO:0140990">
    <property type="term" value="P:primary piRNA processing"/>
    <property type="evidence" value="ECO:0007669"/>
    <property type="project" value="EnsemblMetazoa"/>
</dbReference>
<dbReference type="GO" id="GO:0034584">
    <property type="term" value="F:piRNA binding"/>
    <property type="evidence" value="ECO:0007669"/>
    <property type="project" value="EnsemblMetazoa"/>
</dbReference>
<reference evidence="14 15" key="1">
    <citation type="journal article" date="2007" name="Nature">
        <title>Evolution of genes and genomes on the Drosophila phylogeny.</title>
        <authorList>
            <consortium name="Drosophila 12 Genomes Consortium"/>
            <person name="Clark A.G."/>
            <person name="Eisen M.B."/>
            <person name="Smith D.R."/>
            <person name="Bergman C.M."/>
            <person name="Oliver B."/>
            <person name="Markow T.A."/>
            <person name="Kaufman T.C."/>
            <person name="Kellis M."/>
            <person name="Gelbart W."/>
            <person name="Iyer V.N."/>
            <person name="Pollard D.A."/>
            <person name="Sackton T.B."/>
            <person name="Larracuente A.M."/>
            <person name="Singh N.D."/>
            <person name="Abad J.P."/>
            <person name="Abt D.N."/>
            <person name="Adryan B."/>
            <person name="Aguade M."/>
            <person name="Akashi H."/>
            <person name="Anderson W.W."/>
            <person name="Aquadro C.F."/>
            <person name="Ardell D.H."/>
            <person name="Arguello R."/>
            <person name="Artieri C.G."/>
            <person name="Barbash D.A."/>
            <person name="Barker D."/>
            <person name="Barsanti P."/>
            <person name="Batterham P."/>
            <person name="Batzoglou S."/>
            <person name="Begun D."/>
            <person name="Bhutkar A."/>
            <person name="Blanco E."/>
            <person name="Bosak S.A."/>
            <person name="Bradley R.K."/>
            <person name="Brand A.D."/>
            <person name="Brent M.R."/>
            <person name="Brooks A.N."/>
            <person name="Brown R.H."/>
            <person name="Butlin R.K."/>
            <person name="Caggese C."/>
            <person name="Calvi B.R."/>
            <person name="Bernardo de Carvalho A."/>
            <person name="Caspi A."/>
            <person name="Castrezana S."/>
            <person name="Celniker S.E."/>
            <person name="Chang J.L."/>
            <person name="Chapple C."/>
            <person name="Chatterji S."/>
            <person name="Chinwalla A."/>
            <person name="Civetta A."/>
            <person name="Clifton S.W."/>
            <person name="Comeron J.M."/>
            <person name="Costello J.C."/>
            <person name="Coyne J.A."/>
            <person name="Daub J."/>
            <person name="David R.G."/>
            <person name="Delcher A.L."/>
            <person name="Delehaunty K."/>
            <person name="Do C.B."/>
            <person name="Ebling H."/>
            <person name="Edwards K."/>
            <person name="Eickbush T."/>
            <person name="Evans J.D."/>
            <person name="Filipski A."/>
            <person name="Findeiss S."/>
            <person name="Freyhult E."/>
            <person name="Fulton L."/>
            <person name="Fulton R."/>
            <person name="Garcia A.C."/>
            <person name="Gardiner A."/>
            <person name="Garfield D.A."/>
            <person name="Garvin B.E."/>
            <person name="Gibson G."/>
            <person name="Gilbert D."/>
            <person name="Gnerre S."/>
            <person name="Godfrey J."/>
            <person name="Good R."/>
            <person name="Gotea V."/>
            <person name="Gravely B."/>
            <person name="Greenberg A.J."/>
            <person name="Griffiths-Jones S."/>
            <person name="Gross S."/>
            <person name="Guigo R."/>
            <person name="Gustafson E.A."/>
            <person name="Haerty W."/>
            <person name="Hahn M.W."/>
            <person name="Halligan D.L."/>
            <person name="Halpern A.L."/>
            <person name="Halter G.M."/>
            <person name="Han M.V."/>
            <person name="Heger A."/>
            <person name="Hillier L."/>
            <person name="Hinrichs A.S."/>
            <person name="Holmes I."/>
            <person name="Hoskins R.A."/>
            <person name="Hubisz M.J."/>
            <person name="Hultmark D."/>
            <person name="Huntley M.A."/>
            <person name="Jaffe D.B."/>
            <person name="Jagadeeshan S."/>
            <person name="Jeck W.R."/>
            <person name="Johnson J."/>
            <person name="Jones C.D."/>
            <person name="Jordan W.C."/>
            <person name="Karpen G.H."/>
            <person name="Kataoka E."/>
            <person name="Keightley P.D."/>
            <person name="Kheradpour P."/>
            <person name="Kirkness E.F."/>
            <person name="Koerich L.B."/>
            <person name="Kristiansen K."/>
            <person name="Kudrna D."/>
            <person name="Kulathinal R.J."/>
            <person name="Kumar S."/>
            <person name="Kwok R."/>
            <person name="Lander E."/>
            <person name="Langley C.H."/>
            <person name="Lapoint R."/>
            <person name="Lazzaro B.P."/>
            <person name="Lee S.J."/>
            <person name="Levesque L."/>
            <person name="Li R."/>
            <person name="Lin C.F."/>
            <person name="Lin M.F."/>
            <person name="Lindblad-Toh K."/>
            <person name="Llopart A."/>
            <person name="Long M."/>
            <person name="Low L."/>
            <person name="Lozovsky E."/>
            <person name="Lu J."/>
            <person name="Luo M."/>
            <person name="Machado C.A."/>
            <person name="Makalowski W."/>
            <person name="Marzo M."/>
            <person name="Matsuda M."/>
            <person name="Matzkin L."/>
            <person name="McAllister B."/>
            <person name="McBride C.S."/>
            <person name="McKernan B."/>
            <person name="McKernan K."/>
            <person name="Mendez-Lago M."/>
            <person name="Minx P."/>
            <person name="Mollenhauer M.U."/>
            <person name="Montooth K."/>
            <person name="Mount S.M."/>
            <person name="Mu X."/>
            <person name="Myers E."/>
            <person name="Negre B."/>
            <person name="Newfeld S."/>
            <person name="Nielsen R."/>
            <person name="Noor M.A."/>
            <person name="O'Grady P."/>
            <person name="Pachter L."/>
            <person name="Papaceit M."/>
            <person name="Parisi M.J."/>
            <person name="Parisi M."/>
            <person name="Parts L."/>
            <person name="Pedersen J.S."/>
            <person name="Pesole G."/>
            <person name="Phillippy A.M."/>
            <person name="Ponting C.P."/>
            <person name="Pop M."/>
            <person name="Porcelli D."/>
            <person name="Powell J.R."/>
            <person name="Prohaska S."/>
            <person name="Pruitt K."/>
            <person name="Puig M."/>
            <person name="Quesneville H."/>
            <person name="Ram K.R."/>
            <person name="Rand D."/>
            <person name="Rasmussen M.D."/>
            <person name="Reed L.K."/>
            <person name="Reenan R."/>
            <person name="Reily A."/>
            <person name="Remington K.A."/>
            <person name="Rieger T.T."/>
            <person name="Ritchie M.G."/>
            <person name="Robin C."/>
            <person name="Rogers Y.H."/>
            <person name="Rohde C."/>
            <person name="Rozas J."/>
            <person name="Rubenfield M.J."/>
            <person name="Ruiz A."/>
            <person name="Russo S."/>
            <person name="Salzberg S.L."/>
            <person name="Sanchez-Gracia A."/>
            <person name="Saranga D.J."/>
            <person name="Sato H."/>
            <person name="Schaeffer S.W."/>
            <person name="Schatz M.C."/>
            <person name="Schlenke T."/>
            <person name="Schwartz R."/>
            <person name="Segarra C."/>
            <person name="Singh R.S."/>
            <person name="Sirot L."/>
            <person name="Sirota M."/>
            <person name="Sisneros N.B."/>
            <person name="Smith C.D."/>
            <person name="Smith T.F."/>
            <person name="Spieth J."/>
            <person name="Stage D.E."/>
            <person name="Stark A."/>
            <person name="Stephan W."/>
            <person name="Strausberg R.L."/>
            <person name="Strempel S."/>
            <person name="Sturgill D."/>
            <person name="Sutton G."/>
            <person name="Sutton G.G."/>
            <person name="Tao W."/>
            <person name="Teichmann S."/>
            <person name="Tobari Y.N."/>
            <person name="Tomimura Y."/>
            <person name="Tsolas J.M."/>
            <person name="Valente V.L."/>
            <person name="Venter E."/>
            <person name="Venter J.C."/>
            <person name="Vicario S."/>
            <person name="Vieira F.G."/>
            <person name="Vilella A.J."/>
            <person name="Villasante A."/>
            <person name="Walenz B."/>
            <person name="Wang J."/>
            <person name="Wasserman M."/>
            <person name="Watts T."/>
            <person name="Wilson D."/>
            <person name="Wilson R.K."/>
            <person name="Wing R.A."/>
            <person name="Wolfner M.F."/>
            <person name="Wong A."/>
            <person name="Wong G.K."/>
            <person name="Wu C.I."/>
            <person name="Wu G."/>
            <person name="Yamamoto D."/>
            <person name="Yang H.P."/>
            <person name="Yang S.P."/>
            <person name="Yorke J.A."/>
            <person name="Yoshida K."/>
            <person name="Zdobnov E."/>
            <person name="Zhang P."/>
            <person name="Zhang Y."/>
            <person name="Zimin A.V."/>
            <person name="Baldwin J."/>
            <person name="Abdouelleil A."/>
            <person name="Abdulkadir J."/>
            <person name="Abebe A."/>
            <person name="Abera B."/>
            <person name="Abreu J."/>
            <person name="Acer S.C."/>
            <person name="Aftuck L."/>
            <person name="Alexander A."/>
            <person name="An P."/>
            <person name="Anderson E."/>
            <person name="Anderson S."/>
            <person name="Arachi H."/>
            <person name="Azer M."/>
            <person name="Bachantsang P."/>
            <person name="Barry A."/>
            <person name="Bayul T."/>
            <person name="Berlin A."/>
            <person name="Bessette D."/>
            <person name="Bloom T."/>
            <person name="Blye J."/>
            <person name="Boguslavskiy L."/>
            <person name="Bonnet C."/>
            <person name="Boukhgalter B."/>
            <person name="Bourzgui I."/>
            <person name="Brown A."/>
            <person name="Cahill P."/>
            <person name="Channer S."/>
            <person name="Cheshatsang Y."/>
            <person name="Chuda L."/>
            <person name="Citroen M."/>
            <person name="Collymore A."/>
            <person name="Cooke P."/>
            <person name="Costello M."/>
            <person name="D'Aco K."/>
            <person name="Daza R."/>
            <person name="De Haan G."/>
            <person name="DeGray S."/>
            <person name="DeMaso C."/>
            <person name="Dhargay N."/>
            <person name="Dooley K."/>
            <person name="Dooley E."/>
            <person name="Doricent M."/>
            <person name="Dorje P."/>
            <person name="Dorjee K."/>
            <person name="Dupes A."/>
            <person name="Elong R."/>
            <person name="Falk J."/>
            <person name="Farina A."/>
            <person name="Faro S."/>
            <person name="Ferguson D."/>
            <person name="Fisher S."/>
            <person name="Foley C.D."/>
            <person name="Franke A."/>
            <person name="Friedrich D."/>
            <person name="Gadbois L."/>
            <person name="Gearin G."/>
            <person name="Gearin C.R."/>
            <person name="Giannoukos G."/>
            <person name="Goode T."/>
            <person name="Graham J."/>
            <person name="Grandbois E."/>
            <person name="Grewal S."/>
            <person name="Gyaltsen K."/>
            <person name="Hafez N."/>
            <person name="Hagos B."/>
            <person name="Hall J."/>
            <person name="Henson C."/>
            <person name="Hollinger A."/>
            <person name="Honan T."/>
            <person name="Huard M.D."/>
            <person name="Hughes L."/>
            <person name="Hurhula B."/>
            <person name="Husby M.E."/>
            <person name="Kamat A."/>
            <person name="Kanga B."/>
            <person name="Kashin S."/>
            <person name="Khazanovich D."/>
            <person name="Kisner P."/>
            <person name="Lance K."/>
            <person name="Lara M."/>
            <person name="Lee W."/>
            <person name="Lennon N."/>
            <person name="Letendre F."/>
            <person name="LeVine R."/>
            <person name="Lipovsky A."/>
            <person name="Liu X."/>
            <person name="Liu J."/>
            <person name="Liu S."/>
            <person name="Lokyitsang T."/>
            <person name="Lokyitsang Y."/>
            <person name="Lubonja R."/>
            <person name="Lui A."/>
            <person name="MacDonald P."/>
            <person name="Magnisalis V."/>
            <person name="Maru K."/>
            <person name="Matthews C."/>
            <person name="McCusker W."/>
            <person name="McDonough S."/>
            <person name="Mehta T."/>
            <person name="Meldrim J."/>
            <person name="Meneus L."/>
            <person name="Mihai O."/>
            <person name="Mihalev A."/>
            <person name="Mihova T."/>
            <person name="Mittelman R."/>
            <person name="Mlenga V."/>
            <person name="Montmayeur A."/>
            <person name="Mulrain L."/>
            <person name="Navidi A."/>
            <person name="Naylor J."/>
            <person name="Negash T."/>
            <person name="Nguyen T."/>
            <person name="Nguyen N."/>
            <person name="Nicol R."/>
            <person name="Norbu C."/>
            <person name="Norbu N."/>
            <person name="Novod N."/>
            <person name="O'Neill B."/>
            <person name="Osman S."/>
            <person name="Markiewicz E."/>
            <person name="Oyono O.L."/>
            <person name="Patti C."/>
            <person name="Phunkhang P."/>
            <person name="Pierre F."/>
            <person name="Priest M."/>
            <person name="Raghuraman S."/>
            <person name="Rege F."/>
            <person name="Reyes R."/>
            <person name="Rise C."/>
            <person name="Rogov P."/>
            <person name="Ross K."/>
            <person name="Ryan E."/>
            <person name="Settipalli S."/>
            <person name="Shea T."/>
            <person name="Sherpa N."/>
            <person name="Shi L."/>
            <person name="Shih D."/>
            <person name="Sparrow T."/>
            <person name="Spaulding J."/>
            <person name="Stalker J."/>
            <person name="Stange-Thomann N."/>
            <person name="Stavropoulos S."/>
            <person name="Stone C."/>
            <person name="Strader C."/>
            <person name="Tesfaye S."/>
            <person name="Thomson T."/>
            <person name="Thoulutsang Y."/>
            <person name="Thoulutsang D."/>
            <person name="Topham K."/>
            <person name="Topping I."/>
            <person name="Tsamla T."/>
            <person name="Vassiliev H."/>
            <person name="Vo A."/>
            <person name="Wangchuk T."/>
            <person name="Wangdi T."/>
            <person name="Weiand M."/>
            <person name="Wilkinson J."/>
            <person name="Wilson A."/>
            <person name="Yadav S."/>
            <person name="Young G."/>
            <person name="Yu Q."/>
            <person name="Zembek L."/>
            <person name="Zhong D."/>
            <person name="Zimmer A."/>
            <person name="Zwirko Z."/>
            <person name="Jaffe D.B."/>
            <person name="Alvarez P."/>
            <person name="Brockman W."/>
            <person name="Butler J."/>
            <person name="Chin C."/>
            <person name="Gnerre S."/>
            <person name="Grabherr M."/>
            <person name="Kleber M."/>
            <person name="Mauceli E."/>
            <person name="MacCallum I."/>
        </authorList>
    </citation>
    <scope>NUCLEOTIDE SEQUENCE [LARGE SCALE GENOMIC DNA]</scope>
    <source>
        <strain evidence="15">Tucson 14024-0371.13</strain>
    </source>
</reference>
<dbReference type="OrthoDB" id="6374621at2759"/>
<dbReference type="GO" id="GO:0007293">
    <property type="term" value="P:germarium-derived egg chamber formation"/>
    <property type="evidence" value="ECO:0007669"/>
    <property type="project" value="EnsemblMetazoa"/>
</dbReference>
<dbReference type="GO" id="GO:0005829">
    <property type="term" value="C:cytosol"/>
    <property type="evidence" value="ECO:0007669"/>
    <property type="project" value="EnsemblMetazoa"/>
</dbReference>
<dbReference type="SMR" id="A0A0N8P0X1"/>
<keyword evidence="5" id="KW-0547">Nucleotide-binding</keyword>
<dbReference type="GO" id="GO:0070725">
    <property type="term" value="C:Yb body"/>
    <property type="evidence" value="ECO:0007669"/>
    <property type="project" value="EnsemblMetazoa"/>
</dbReference>